<protein>
    <recommendedName>
        <fullName evidence="18">Receptor-like serine/threonine-protein kinase</fullName>
        <ecNumber evidence="18">2.7.11.1</ecNumber>
    </recommendedName>
</protein>
<dbReference type="PROSITE" id="PS50948">
    <property type="entry name" value="PAN"/>
    <property type="match status" value="1"/>
</dbReference>
<dbReference type="GO" id="GO:0048544">
    <property type="term" value="P:recognition of pollen"/>
    <property type="evidence" value="ECO:0007669"/>
    <property type="project" value="InterPro"/>
</dbReference>
<evidence type="ECO:0000256" key="9">
    <source>
        <dbReference type="ARBA" id="ARBA00022777"/>
    </source>
</evidence>
<keyword evidence="8 18" id="KW-0547">Nucleotide-binding</keyword>
<feature type="transmembrane region" description="Helical" evidence="20">
    <location>
        <begin position="422"/>
        <end position="443"/>
    </location>
</feature>
<accession>A0A8X8VZA4</accession>
<keyword evidence="27" id="KW-1185">Reference proteome</keyword>
<evidence type="ECO:0000259" key="23">
    <source>
        <dbReference type="PROSITE" id="PS50026"/>
    </source>
</evidence>
<evidence type="ECO:0000256" key="20">
    <source>
        <dbReference type="SAM" id="Phobius"/>
    </source>
</evidence>
<name>A0A8X8VZA4_SALSN</name>
<feature type="domain" description="EGF-like" evidence="23">
    <location>
        <begin position="278"/>
        <end position="317"/>
    </location>
</feature>
<evidence type="ECO:0000256" key="10">
    <source>
        <dbReference type="ARBA" id="ARBA00022840"/>
    </source>
</evidence>
<feature type="transmembrane region" description="Helical" evidence="20">
    <location>
        <begin position="480"/>
        <end position="504"/>
    </location>
</feature>
<gene>
    <name evidence="26" type="ORF">SASPL_153974</name>
</gene>
<dbReference type="InterPro" id="IPR011009">
    <property type="entry name" value="Kinase-like_dom_sf"/>
</dbReference>
<evidence type="ECO:0000256" key="13">
    <source>
        <dbReference type="ARBA" id="ARBA00023157"/>
    </source>
</evidence>
<dbReference type="InterPro" id="IPR000858">
    <property type="entry name" value="S_locus_glycoprot_dom"/>
</dbReference>
<evidence type="ECO:0000313" key="27">
    <source>
        <dbReference type="Proteomes" id="UP000298416"/>
    </source>
</evidence>
<keyword evidence="7" id="KW-0430">Lectin</keyword>
<dbReference type="Gene3D" id="3.30.200.20">
    <property type="entry name" value="Phosphorylase Kinase, domain 1"/>
    <property type="match status" value="1"/>
</dbReference>
<dbReference type="FunFam" id="3.30.200.20:FF:000330">
    <property type="entry name" value="G-type lectin S-receptor-like serine/threonine-protein kinase At4g03230"/>
    <property type="match status" value="1"/>
</dbReference>
<proteinExistence type="inferred from homology"/>
<dbReference type="Gene3D" id="1.10.510.10">
    <property type="entry name" value="Transferase(Phosphotransferase) domain 1"/>
    <property type="match status" value="1"/>
</dbReference>
<evidence type="ECO:0000256" key="11">
    <source>
        <dbReference type="ARBA" id="ARBA00022989"/>
    </source>
</evidence>
<dbReference type="Pfam" id="PF11883">
    <property type="entry name" value="DUF3403"/>
    <property type="match status" value="1"/>
</dbReference>
<dbReference type="PANTHER" id="PTHR27002">
    <property type="entry name" value="RECEPTOR-LIKE SERINE/THREONINE-PROTEIN KINASE SD1-8"/>
    <property type="match status" value="1"/>
</dbReference>
<keyword evidence="13 19" id="KW-1015">Disulfide bond</keyword>
<evidence type="ECO:0000256" key="4">
    <source>
        <dbReference type="ARBA" id="ARBA00022679"/>
    </source>
</evidence>
<dbReference type="GO" id="GO:0005886">
    <property type="term" value="C:plasma membrane"/>
    <property type="evidence" value="ECO:0007669"/>
    <property type="project" value="UniProtKB-SubCell"/>
</dbReference>
<evidence type="ECO:0000256" key="21">
    <source>
        <dbReference type="SAM" id="SignalP"/>
    </source>
</evidence>
<evidence type="ECO:0000256" key="7">
    <source>
        <dbReference type="ARBA" id="ARBA00022734"/>
    </source>
</evidence>
<evidence type="ECO:0000259" key="25">
    <source>
        <dbReference type="PROSITE" id="PS50948"/>
    </source>
</evidence>
<sequence length="880" mass="97118">MMGCMYSLTALSFSLVVLLLISCCCKCEGRDSISVGEPLKESDKTLVSAEGRFELGFFDSNGGKYLGIWYYSVSPRTVVWVARRDAPLPVSCGGVRIREDNGNVEVECGDGELHPVTSLAISAGSNRTLQLLDSGNLVLVDASSGARVWQSFDEPTDTFLPGMKLNDTVKLSSWMSPNNPAIGNYSFLQEQGVFVIYERSVNIRWKNNEPNSFMKDTLPFFVGEMLSGSTKSGKTNRFNISLITPDFNNSRLVMNSSGQIQYYDRSNVVSWSSVWPAPDDPCSVYNTCGKFGVCKSSGTSTMHNCTCPYGFTPVSSEDWNAGIYSDGCDRVPPAECSRRKTFVKIPLERVGGGFKPFDEARREEACKDVCLNDCKCQAYYFEDGNSGSRGTGKSSSRCWIWTSPVVENLNQDDGVDAASINLFLRISGGSFLLISVAILNVLLKLWNSALKHLKACAGGVNARNDPEAQAPKSRNDSQKIYVITIVALVGGIILLSFPACILYRRRAAERPGNHRRAEANPALFSAESERQVNNLMQENGTGIDLPFYNLDSILSATDDFSDANKLGQGGFGPVYKGMFPGGHEIAVKRLSSFSSQGIEEFLNEVVLIAKLQHRNLVRLLGYCIKGSEKILLYEYMPNRSLDAFVFDEHNRLLLDWKKRFEIILGIARGLLYLHQDSRLRIIHRDLKTSNILLDEDMNPKISDFGLARIVQGMGTEASTNKVVGTYGYMSPEYALDGKFSTKSDIFSFGVVMLEIISGKKNTGFYNPQQVQNLLGYTWELWSDNKSLDMIDPTLSDSCEKSEVIKCINIGLLCVQEDPNERPSMATVVVMLGSETSPLPVPTQPAFVVRRRLSSTPLSSSSAQPDSVSVNDVTFTMAQGR</sequence>
<keyword evidence="6 21" id="KW-0732">Signal</keyword>
<dbReference type="InterPro" id="IPR001480">
    <property type="entry name" value="Bulb-type_lectin_dom"/>
</dbReference>
<dbReference type="InterPro" id="IPR021820">
    <property type="entry name" value="S-locus_recpt_kinase_C"/>
</dbReference>
<evidence type="ECO:0000256" key="1">
    <source>
        <dbReference type="ARBA" id="ARBA00004251"/>
    </source>
</evidence>
<evidence type="ECO:0000259" key="24">
    <source>
        <dbReference type="PROSITE" id="PS50927"/>
    </source>
</evidence>
<keyword evidence="5 20" id="KW-0812">Transmembrane</keyword>
<feature type="domain" description="Protein kinase" evidence="22">
    <location>
        <begin position="560"/>
        <end position="846"/>
    </location>
</feature>
<keyword evidence="12 20" id="KW-0472">Membrane</keyword>
<dbReference type="GO" id="GO:0004674">
    <property type="term" value="F:protein serine/threonine kinase activity"/>
    <property type="evidence" value="ECO:0007669"/>
    <property type="project" value="UniProtKB-KW"/>
</dbReference>
<dbReference type="CDD" id="cd14066">
    <property type="entry name" value="STKc_IRAK"/>
    <property type="match status" value="1"/>
</dbReference>
<evidence type="ECO:0000256" key="12">
    <source>
        <dbReference type="ARBA" id="ARBA00023136"/>
    </source>
</evidence>
<evidence type="ECO:0000256" key="16">
    <source>
        <dbReference type="ARBA" id="ARBA00047899"/>
    </source>
</evidence>
<dbReference type="FunFam" id="1.10.510.10:FF:000060">
    <property type="entry name" value="G-type lectin S-receptor-like serine/threonine-protein kinase"/>
    <property type="match status" value="1"/>
</dbReference>
<evidence type="ECO:0000256" key="2">
    <source>
        <dbReference type="ARBA" id="ARBA00022475"/>
    </source>
</evidence>
<keyword evidence="19" id="KW-0245">EGF-like domain</keyword>
<evidence type="ECO:0000256" key="15">
    <source>
        <dbReference type="ARBA" id="ARBA00023180"/>
    </source>
</evidence>
<dbReference type="SUPFAM" id="SSF51110">
    <property type="entry name" value="alpha-D-mannose-specific plant lectins"/>
    <property type="match status" value="1"/>
</dbReference>
<dbReference type="GO" id="GO:0030246">
    <property type="term" value="F:carbohydrate binding"/>
    <property type="evidence" value="ECO:0007669"/>
    <property type="project" value="UniProtKB-KW"/>
</dbReference>
<dbReference type="PIRSF" id="PIRSF000641">
    <property type="entry name" value="SRK"/>
    <property type="match status" value="1"/>
</dbReference>
<keyword evidence="4 18" id="KW-0808">Transferase</keyword>
<keyword evidence="10 18" id="KW-0067">ATP-binding</keyword>
<dbReference type="InterPro" id="IPR024171">
    <property type="entry name" value="SRK-like_kinase"/>
</dbReference>
<keyword evidence="14" id="KW-0675">Receptor</keyword>
<dbReference type="SMART" id="SM00220">
    <property type="entry name" value="S_TKc"/>
    <property type="match status" value="1"/>
</dbReference>
<dbReference type="InterPro" id="IPR000742">
    <property type="entry name" value="EGF"/>
</dbReference>
<keyword evidence="11 20" id="KW-1133">Transmembrane helix</keyword>
<dbReference type="Pfam" id="PF08276">
    <property type="entry name" value="PAN_2"/>
    <property type="match status" value="1"/>
</dbReference>
<feature type="domain" description="Bulb-type lectin" evidence="24">
    <location>
        <begin position="30"/>
        <end position="152"/>
    </location>
</feature>
<keyword evidence="3 18" id="KW-0723">Serine/threonine-protein kinase</keyword>
<comment type="catalytic activity">
    <reaction evidence="16 18">
        <text>L-threonyl-[protein] + ATP = O-phospho-L-threonyl-[protein] + ADP + H(+)</text>
        <dbReference type="Rhea" id="RHEA:46608"/>
        <dbReference type="Rhea" id="RHEA-COMP:11060"/>
        <dbReference type="Rhea" id="RHEA-COMP:11605"/>
        <dbReference type="ChEBI" id="CHEBI:15378"/>
        <dbReference type="ChEBI" id="CHEBI:30013"/>
        <dbReference type="ChEBI" id="CHEBI:30616"/>
        <dbReference type="ChEBI" id="CHEBI:61977"/>
        <dbReference type="ChEBI" id="CHEBI:456216"/>
        <dbReference type="EC" id="2.7.11.1"/>
    </reaction>
</comment>
<dbReference type="AlphaFoldDB" id="A0A8X8VZA4"/>
<evidence type="ECO:0000256" key="8">
    <source>
        <dbReference type="ARBA" id="ARBA00022741"/>
    </source>
</evidence>
<dbReference type="Proteomes" id="UP000298416">
    <property type="component" value="Unassembled WGS sequence"/>
</dbReference>
<comment type="catalytic activity">
    <reaction evidence="17 18">
        <text>L-seryl-[protein] + ATP = O-phospho-L-seryl-[protein] + ADP + H(+)</text>
        <dbReference type="Rhea" id="RHEA:17989"/>
        <dbReference type="Rhea" id="RHEA-COMP:9863"/>
        <dbReference type="Rhea" id="RHEA-COMP:11604"/>
        <dbReference type="ChEBI" id="CHEBI:15378"/>
        <dbReference type="ChEBI" id="CHEBI:29999"/>
        <dbReference type="ChEBI" id="CHEBI:30616"/>
        <dbReference type="ChEBI" id="CHEBI:83421"/>
        <dbReference type="ChEBI" id="CHEBI:456216"/>
        <dbReference type="EC" id="2.7.11.1"/>
    </reaction>
</comment>
<comment type="caution">
    <text evidence="26">The sequence shown here is derived from an EMBL/GenBank/DDBJ whole genome shotgun (WGS) entry which is preliminary data.</text>
</comment>
<dbReference type="InterPro" id="IPR008271">
    <property type="entry name" value="Ser/Thr_kinase_AS"/>
</dbReference>
<dbReference type="PROSITE" id="PS50011">
    <property type="entry name" value="PROTEIN_KINASE_DOM"/>
    <property type="match status" value="1"/>
</dbReference>
<dbReference type="EMBL" id="PNBA02000022">
    <property type="protein sequence ID" value="KAG6385146.1"/>
    <property type="molecule type" value="Genomic_DNA"/>
</dbReference>
<evidence type="ECO:0000313" key="26">
    <source>
        <dbReference type="EMBL" id="KAG6385146.1"/>
    </source>
</evidence>
<keyword evidence="2" id="KW-1003">Cell membrane</keyword>
<dbReference type="PROSITE" id="PS50927">
    <property type="entry name" value="BULB_LECTIN"/>
    <property type="match status" value="1"/>
</dbReference>
<evidence type="ECO:0000256" key="6">
    <source>
        <dbReference type="ARBA" id="ARBA00022729"/>
    </source>
</evidence>
<keyword evidence="9 18" id="KW-0418">Kinase</keyword>
<dbReference type="Pfam" id="PF07714">
    <property type="entry name" value="PK_Tyr_Ser-Thr"/>
    <property type="match status" value="1"/>
</dbReference>
<evidence type="ECO:0000259" key="22">
    <source>
        <dbReference type="PROSITE" id="PS50011"/>
    </source>
</evidence>
<dbReference type="InterPro" id="IPR000719">
    <property type="entry name" value="Prot_kinase_dom"/>
</dbReference>
<dbReference type="InterPro" id="IPR036426">
    <property type="entry name" value="Bulb-type_lectin_dom_sf"/>
</dbReference>
<dbReference type="Pfam" id="PF00954">
    <property type="entry name" value="S_locus_glycop"/>
    <property type="match status" value="1"/>
</dbReference>
<evidence type="ECO:0000256" key="19">
    <source>
        <dbReference type="PROSITE-ProRule" id="PRU00076"/>
    </source>
</evidence>
<dbReference type="CDD" id="cd00028">
    <property type="entry name" value="B_lectin"/>
    <property type="match status" value="1"/>
</dbReference>
<dbReference type="GO" id="GO:0005524">
    <property type="term" value="F:ATP binding"/>
    <property type="evidence" value="ECO:0007669"/>
    <property type="project" value="UniProtKB-KW"/>
</dbReference>
<dbReference type="InterPro" id="IPR001245">
    <property type="entry name" value="Ser-Thr/Tyr_kinase_cat_dom"/>
</dbReference>
<comment type="similarity">
    <text evidence="18">Belongs to the protein kinase superfamily. Ser/Thr protein kinase family.</text>
</comment>
<feature type="signal peptide" evidence="21">
    <location>
        <begin position="1"/>
        <end position="29"/>
    </location>
</feature>
<dbReference type="EC" id="2.7.11.1" evidence="18"/>
<dbReference type="Gene3D" id="2.90.10.10">
    <property type="entry name" value="Bulb-type lectin domain"/>
    <property type="match status" value="1"/>
</dbReference>
<dbReference type="PROSITE" id="PS00108">
    <property type="entry name" value="PROTEIN_KINASE_ST"/>
    <property type="match status" value="1"/>
</dbReference>
<dbReference type="PANTHER" id="PTHR27002:SF1111">
    <property type="entry name" value="NON-SPECIFIC SERINE_THREONINE PROTEIN KINASE"/>
    <property type="match status" value="1"/>
</dbReference>
<dbReference type="InterPro" id="IPR003609">
    <property type="entry name" value="Pan_app"/>
</dbReference>
<comment type="caution">
    <text evidence="19">Lacks conserved residue(s) required for the propagation of feature annotation.</text>
</comment>
<evidence type="ECO:0000256" key="5">
    <source>
        <dbReference type="ARBA" id="ARBA00022692"/>
    </source>
</evidence>
<keyword evidence="15" id="KW-0325">Glycoprotein</keyword>
<evidence type="ECO:0000256" key="17">
    <source>
        <dbReference type="ARBA" id="ARBA00048679"/>
    </source>
</evidence>
<feature type="domain" description="Apple" evidence="25">
    <location>
        <begin position="336"/>
        <end position="422"/>
    </location>
</feature>
<dbReference type="PROSITE" id="PS50026">
    <property type="entry name" value="EGF_3"/>
    <property type="match status" value="1"/>
</dbReference>
<evidence type="ECO:0000256" key="14">
    <source>
        <dbReference type="ARBA" id="ARBA00023170"/>
    </source>
</evidence>
<evidence type="ECO:0000256" key="3">
    <source>
        <dbReference type="ARBA" id="ARBA00022527"/>
    </source>
</evidence>
<feature type="disulfide bond" evidence="19">
    <location>
        <begin position="288"/>
        <end position="305"/>
    </location>
</feature>
<organism evidence="26">
    <name type="scientific">Salvia splendens</name>
    <name type="common">Scarlet sage</name>
    <dbReference type="NCBI Taxonomy" id="180675"/>
    <lineage>
        <taxon>Eukaryota</taxon>
        <taxon>Viridiplantae</taxon>
        <taxon>Streptophyta</taxon>
        <taxon>Embryophyta</taxon>
        <taxon>Tracheophyta</taxon>
        <taxon>Spermatophyta</taxon>
        <taxon>Magnoliopsida</taxon>
        <taxon>eudicotyledons</taxon>
        <taxon>Gunneridae</taxon>
        <taxon>Pentapetalae</taxon>
        <taxon>asterids</taxon>
        <taxon>lamiids</taxon>
        <taxon>Lamiales</taxon>
        <taxon>Lamiaceae</taxon>
        <taxon>Nepetoideae</taxon>
        <taxon>Mentheae</taxon>
        <taxon>Salviinae</taxon>
        <taxon>Salvia</taxon>
        <taxon>Salvia subgen. Calosphace</taxon>
        <taxon>core Calosphace</taxon>
    </lineage>
</organism>
<reference evidence="26" key="2">
    <citation type="submission" date="2020-08" db="EMBL/GenBank/DDBJ databases">
        <title>Plant Genome Project.</title>
        <authorList>
            <person name="Zhang R.-G."/>
        </authorList>
    </citation>
    <scope>NUCLEOTIDE SEQUENCE</scope>
    <source>
        <strain evidence="26">Huo1</strain>
        <tissue evidence="26">Leaf</tissue>
    </source>
</reference>
<dbReference type="Pfam" id="PF01453">
    <property type="entry name" value="B_lectin"/>
    <property type="match status" value="1"/>
</dbReference>
<reference evidence="26" key="1">
    <citation type="submission" date="2018-01" db="EMBL/GenBank/DDBJ databases">
        <authorList>
            <person name="Mao J.F."/>
        </authorList>
    </citation>
    <scope>NUCLEOTIDE SEQUENCE</scope>
    <source>
        <strain evidence="26">Huo1</strain>
        <tissue evidence="26">Leaf</tissue>
    </source>
</reference>
<comment type="subcellular location">
    <subcellularLocation>
        <location evidence="1">Cell membrane</location>
        <topology evidence="1">Single-pass type I membrane protein</topology>
    </subcellularLocation>
</comment>
<feature type="chain" id="PRO_5036489498" description="Receptor-like serine/threonine-protein kinase" evidence="21">
    <location>
        <begin position="30"/>
        <end position="880"/>
    </location>
</feature>
<dbReference type="SMART" id="SM00108">
    <property type="entry name" value="B_lectin"/>
    <property type="match status" value="1"/>
</dbReference>
<evidence type="ECO:0000256" key="18">
    <source>
        <dbReference type="PIRNR" id="PIRNR000641"/>
    </source>
</evidence>
<dbReference type="SUPFAM" id="SSF56112">
    <property type="entry name" value="Protein kinase-like (PK-like)"/>
    <property type="match status" value="1"/>
</dbReference>